<keyword evidence="3" id="KW-1185">Reference proteome</keyword>
<sequence length="132" mass="15632">MDNSDLTFCTNITEMKLRKFTPRLKAVKQDSIDIDFNEQGKLIRVNIIEAQKIKQIEDCVFIQEAPKALAMEIVIQMHKKLFETRFKQNERQLQVTHSKKIIFTSKIQDIVRQQQNSFNKWLLKSVEAFKCE</sequence>
<protein>
    <submittedName>
        <fullName evidence="2">Hypothetical_protein</fullName>
    </submittedName>
</protein>
<organism evidence="1">
    <name type="scientific">Hexamita inflata</name>
    <dbReference type="NCBI Taxonomy" id="28002"/>
    <lineage>
        <taxon>Eukaryota</taxon>
        <taxon>Metamonada</taxon>
        <taxon>Diplomonadida</taxon>
        <taxon>Hexamitidae</taxon>
        <taxon>Hexamitinae</taxon>
        <taxon>Hexamita</taxon>
    </lineage>
</organism>
<evidence type="ECO:0000313" key="1">
    <source>
        <dbReference type="EMBL" id="CAI9918095.1"/>
    </source>
</evidence>
<accession>A0AA86NEK7</accession>
<reference evidence="1" key="1">
    <citation type="submission" date="2023-06" db="EMBL/GenBank/DDBJ databases">
        <authorList>
            <person name="Kurt Z."/>
        </authorList>
    </citation>
    <scope>NUCLEOTIDE SEQUENCE</scope>
</reference>
<evidence type="ECO:0000313" key="2">
    <source>
        <dbReference type="EMBL" id="CAL6089146.1"/>
    </source>
</evidence>
<dbReference type="EMBL" id="CAXDID020000416">
    <property type="protein sequence ID" value="CAL6089146.1"/>
    <property type="molecule type" value="Genomic_DNA"/>
</dbReference>
<comment type="caution">
    <text evidence="1">The sequence shown here is derived from an EMBL/GenBank/DDBJ whole genome shotgun (WGS) entry which is preliminary data.</text>
</comment>
<name>A0AA86NEK7_9EUKA</name>
<proteinExistence type="predicted"/>
<dbReference type="EMBL" id="CATOUU010000150">
    <property type="protein sequence ID" value="CAI9918095.1"/>
    <property type="molecule type" value="Genomic_DNA"/>
</dbReference>
<dbReference type="Proteomes" id="UP001642409">
    <property type="component" value="Unassembled WGS sequence"/>
</dbReference>
<evidence type="ECO:0000313" key="3">
    <source>
        <dbReference type="Proteomes" id="UP001642409"/>
    </source>
</evidence>
<reference evidence="2 3" key="2">
    <citation type="submission" date="2024-07" db="EMBL/GenBank/DDBJ databases">
        <authorList>
            <person name="Akdeniz Z."/>
        </authorList>
    </citation>
    <scope>NUCLEOTIDE SEQUENCE [LARGE SCALE GENOMIC DNA]</scope>
</reference>
<dbReference type="AlphaFoldDB" id="A0AA86NEK7"/>
<gene>
    <name evidence="1" type="ORF">HINF_LOCUS5740</name>
    <name evidence="2" type="ORF">HINF_LOCUS64631</name>
</gene>